<keyword evidence="3" id="KW-1185">Reference proteome</keyword>
<evidence type="ECO:0008006" key="4">
    <source>
        <dbReference type="Google" id="ProtNLM"/>
    </source>
</evidence>
<dbReference type="GO" id="GO:0044781">
    <property type="term" value="P:bacterial-type flagellum organization"/>
    <property type="evidence" value="ECO:0007669"/>
    <property type="project" value="InterPro"/>
</dbReference>
<gene>
    <name evidence="2" type="ORF">GCM10007036_34330</name>
</gene>
<sequence>MRIDGKSPIGAQVPAAPRRTAGGAFSLGEAPAARSAQGPSQASNLGGIEALLVLQAEHDPLARKRKVAKRGRDMLASLDRLKAGLLNGRIGTGELLGLKQQLAERRDATDDPGLDDVLAQIELRAEVELAKLARRS</sequence>
<organism evidence="2 3">
    <name type="scientific">Alsobacter metallidurans</name>
    <dbReference type="NCBI Taxonomy" id="340221"/>
    <lineage>
        <taxon>Bacteria</taxon>
        <taxon>Pseudomonadati</taxon>
        <taxon>Pseudomonadota</taxon>
        <taxon>Alphaproteobacteria</taxon>
        <taxon>Hyphomicrobiales</taxon>
        <taxon>Alsobacteraceae</taxon>
        <taxon>Alsobacter</taxon>
    </lineage>
</organism>
<comment type="caution">
    <text evidence="2">The sequence shown here is derived from an EMBL/GenBank/DDBJ whole genome shotgun (WGS) entry which is preliminary data.</text>
</comment>
<evidence type="ECO:0000256" key="1">
    <source>
        <dbReference type="SAM" id="MobiDB-lite"/>
    </source>
</evidence>
<dbReference type="EMBL" id="BMES01000002">
    <property type="protein sequence ID" value="GGH26496.1"/>
    <property type="molecule type" value="Genomic_DNA"/>
</dbReference>
<protein>
    <recommendedName>
        <fullName evidence="4">Flagellar assembly protein FliX</fullName>
    </recommendedName>
</protein>
<dbReference type="Pfam" id="PF10768">
    <property type="entry name" value="FliX"/>
    <property type="match status" value="1"/>
</dbReference>
<evidence type="ECO:0000313" key="3">
    <source>
        <dbReference type="Proteomes" id="UP000603912"/>
    </source>
</evidence>
<dbReference type="AlphaFoldDB" id="A0A917I9L3"/>
<dbReference type="Proteomes" id="UP000603912">
    <property type="component" value="Unassembled WGS sequence"/>
</dbReference>
<reference evidence="2" key="1">
    <citation type="journal article" date="2014" name="Int. J. Syst. Evol. Microbiol.">
        <title>Complete genome sequence of Corynebacterium casei LMG S-19264T (=DSM 44701T), isolated from a smear-ripened cheese.</title>
        <authorList>
            <consortium name="US DOE Joint Genome Institute (JGI-PGF)"/>
            <person name="Walter F."/>
            <person name="Albersmeier A."/>
            <person name="Kalinowski J."/>
            <person name="Ruckert C."/>
        </authorList>
    </citation>
    <scope>NUCLEOTIDE SEQUENCE</scope>
    <source>
        <strain evidence="2">CGMCC 1.12214</strain>
    </source>
</reference>
<name>A0A917I9L3_9HYPH</name>
<accession>A0A917I9L3</accession>
<dbReference type="RefSeq" id="WP_188518926.1">
    <property type="nucleotide sequence ID" value="NZ_BMES01000002.1"/>
</dbReference>
<dbReference type="InterPro" id="IPR019704">
    <property type="entry name" value="Flagellar_assmbl_FliX_class2"/>
</dbReference>
<feature type="region of interest" description="Disordered" evidence="1">
    <location>
        <begin position="1"/>
        <end position="42"/>
    </location>
</feature>
<reference evidence="2" key="2">
    <citation type="submission" date="2020-09" db="EMBL/GenBank/DDBJ databases">
        <authorList>
            <person name="Sun Q."/>
            <person name="Zhou Y."/>
        </authorList>
    </citation>
    <scope>NUCLEOTIDE SEQUENCE</scope>
    <source>
        <strain evidence="2">CGMCC 1.12214</strain>
    </source>
</reference>
<proteinExistence type="predicted"/>
<evidence type="ECO:0000313" key="2">
    <source>
        <dbReference type="EMBL" id="GGH26496.1"/>
    </source>
</evidence>